<sequence>MNDSKEESWTVYKASQYLPAVLSDPNKGKQLNFFTRTWGDAFVDKTIIEKSPFLPDISYTHFDQYLRKYGKRLKRHQRQNQLKEPDGLQGKHNFEVSTSQDKLKTIPCIYLQNNFNLNDPKIFSEVFENKSKSEHDVQEELSCYLDIVEEEIAKQVSQKSGAFFHAMTSHDTIMEQMGVACSEVRLLRAKVSKMDKCLTKDALRLLALARSKNNHRNLVGKLKLISTVLQTQPMLQLLLRSSDYVGALELISSTQKVLAKELAGITSLRNLPSELKEMSKFIDKMLNEEFEKYAATDLHRPLNCLEGVLEQERLISLVAGLLRQNNTQFLKTYENEALTAAQATLKQLMIEQLADAKVELNELKGSGEVTPLMDSTHWLKVLRLGSEALGKLIYRVKAVHDVIKETADISSGLAEASNISHTVEGFLSEDDHNKVVSKLKDLLISVCDYFNERLAALVSTQNDKSSIGTYEFAELSKIVEEFTNLCESICGKQSASLKAAFKIQASSYVQKFNNQRKTKLNRLLDADRWKSAEVPMEIQILVDKLAQGDVMKSLPGSPTEEQLSTKYLSKATPALKIGTQEYVIVGAVLILIRLIAEYCVCAYDLQFLSSTIGKHLAELLRTFNSRCSQLVLGAAAIQTAGLKTITSTNLALASRSLQLVLWTIPHIRNHFQTLSGDSFTGFDSVEKDIGHHIQQLESKILFIINNSIGNQLEKWEARPPAPSQQFRYISQQLTKLHEAVSSILPQEQVSDIYQEVHKNFKTRIRDQIIKLNILSDGGPKHGHVNTEVIFYIHTMKMLKVLPDKFLNDHAMDDIWERDIKFFKHVELCITRPIDEIKIWTMYSPINSKI</sequence>
<evidence type="ECO:0000256" key="7">
    <source>
        <dbReference type="ARBA" id="ARBA00023054"/>
    </source>
</evidence>
<organism evidence="10 11">
    <name type="scientific">Hypothenemus hampei</name>
    <name type="common">Coffee berry borer</name>
    <dbReference type="NCBI Taxonomy" id="57062"/>
    <lineage>
        <taxon>Eukaryota</taxon>
        <taxon>Metazoa</taxon>
        <taxon>Ecdysozoa</taxon>
        <taxon>Arthropoda</taxon>
        <taxon>Hexapoda</taxon>
        <taxon>Insecta</taxon>
        <taxon>Pterygota</taxon>
        <taxon>Neoptera</taxon>
        <taxon>Endopterygota</taxon>
        <taxon>Coleoptera</taxon>
        <taxon>Polyphaga</taxon>
        <taxon>Cucujiformia</taxon>
        <taxon>Curculionidae</taxon>
        <taxon>Scolytinae</taxon>
        <taxon>Hypothenemus</taxon>
    </lineage>
</organism>
<feature type="domain" description="Vacuolar protein sorting-associated protein 54 N-terminal" evidence="9">
    <location>
        <begin position="106"/>
        <end position="294"/>
    </location>
</feature>
<dbReference type="PANTHER" id="PTHR12965:SF0">
    <property type="entry name" value="VACUOLAR PROTEIN SORTING-ASSOCIATED PROTEIN 54"/>
    <property type="match status" value="1"/>
</dbReference>
<evidence type="ECO:0000256" key="2">
    <source>
        <dbReference type="ARBA" id="ARBA00009150"/>
    </source>
</evidence>
<dbReference type="Pfam" id="PF07928">
    <property type="entry name" value="Vps54"/>
    <property type="match status" value="1"/>
</dbReference>
<feature type="domain" description="Vacuolar protein sorting-associated protein 54 C-terminal" evidence="8">
    <location>
        <begin position="580"/>
        <end position="706"/>
    </location>
</feature>
<dbReference type="InterPro" id="IPR039745">
    <property type="entry name" value="Vps54"/>
</dbReference>
<dbReference type="GO" id="GO:0015031">
    <property type="term" value="P:protein transport"/>
    <property type="evidence" value="ECO:0007669"/>
    <property type="project" value="UniProtKB-KW"/>
</dbReference>
<keyword evidence="6" id="KW-0333">Golgi apparatus</keyword>
<evidence type="ECO:0000259" key="8">
    <source>
        <dbReference type="Pfam" id="PF07928"/>
    </source>
</evidence>
<keyword evidence="4" id="KW-0813">Transport</keyword>
<evidence type="ECO:0000256" key="4">
    <source>
        <dbReference type="ARBA" id="ARBA00022448"/>
    </source>
</evidence>
<evidence type="ECO:0000256" key="1">
    <source>
        <dbReference type="ARBA" id="ARBA00004601"/>
    </source>
</evidence>
<evidence type="ECO:0000259" key="9">
    <source>
        <dbReference type="Pfam" id="PF10475"/>
    </source>
</evidence>
<dbReference type="Proteomes" id="UP001566132">
    <property type="component" value="Unassembled WGS sequence"/>
</dbReference>
<dbReference type="AlphaFoldDB" id="A0ABD1EP40"/>
<dbReference type="InterPro" id="IPR019515">
    <property type="entry name" value="VPS54_N"/>
</dbReference>
<dbReference type="EMBL" id="JBDJPC010000006">
    <property type="protein sequence ID" value="KAL1498266.1"/>
    <property type="molecule type" value="Genomic_DNA"/>
</dbReference>
<keyword evidence="5" id="KW-0653">Protein transport</keyword>
<evidence type="ECO:0000313" key="10">
    <source>
        <dbReference type="EMBL" id="KAL1498266.1"/>
    </source>
</evidence>
<evidence type="ECO:0000256" key="5">
    <source>
        <dbReference type="ARBA" id="ARBA00022927"/>
    </source>
</evidence>
<protein>
    <recommendedName>
        <fullName evidence="3">Vacuolar protein sorting-associated protein 54</fullName>
    </recommendedName>
</protein>
<dbReference type="Gene3D" id="1.20.1280.130">
    <property type="match status" value="1"/>
</dbReference>
<keyword evidence="7" id="KW-0175">Coiled coil</keyword>
<keyword evidence="11" id="KW-1185">Reference proteome</keyword>
<dbReference type="Gene3D" id="6.10.250.860">
    <property type="match status" value="1"/>
</dbReference>
<dbReference type="GO" id="GO:0005794">
    <property type="term" value="C:Golgi apparatus"/>
    <property type="evidence" value="ECO:0007669"/>
    <property type="project" value="UniProtKB-SubCell"/>
</dbReference>
<name>A0ABD1EP40_HYPHA</name>
<proteinExistence type="inferred from homology"/>
<dbReference type="Pfam" id="PF10475">
    <property type="entry name" value="Vps54_N"/>
    <property type="match status" value="1"/>
</dbReference>
<dbReference type="InterPro" id="IPR012501">
    <property type="entry name" value="Vps54_C"/>
</dbReference>
<comment type="subcellular location">
    <subcellularLocation>
        <location evidence="1">Golgi apparatus</location>
        <location evidence="1">trans-Golgi network</location>
    </subcellularLocation>
</comment>
<evidence type="ECO:0000256" key="3">
    <source>
        <dbReference type="ARBA" id="ARBA00017665"/>
    </source>
</evidence>
<reference evidence="10 11" key="1">
    <citation type="submission" date="2024-05" db="EMBL/GenBank/DDBJ databases">
        <title>Genetic variation in Jamaican populations of the coffee berry borer (Hypothenemus hampei).</title>
        <authorList>
            <person name="Errbii M."/>
            <person name="Myrie A."/>
        </authorList>
    </citation>
    <scope>NUCLEOTIDE SEQUENCE [LARGE SCALE GENOMIC DNA]</scope>
    <source>
        <strain evidence="10">JA-Hopewell-2020-01-JO</strain>
        <tissue evidence="10">Whole body</tissue>
    </source>
</reference>
<evidence type="ECO:0000313" key="11">
    <source>
        <dbReference type="Proteomes" id="UP001566132"/>
    </source>
</evidence>
<comment type="similarity">
    <text evidence="2">Belongs to the VPS54 family.</text>
</comment>
<comment type="caution">
    <text evidence="10">The sequence shown here is derived from an EMBL/GenBank/DDBJ whole genome shotgun (WGS) entry which is preliminary data.</text>
</comment>
<accession>A0ABD1EP40</accession>
<evidence type="ECO:0000256" key="6">
    <source>
        <dbReference type="ARBA" id="ARBA00023034"/>
    </source>
</evidence>
<dbReference type="PANTHER" id="PTHR12965">
    <property type="entry name" value="VACUOLAR PROTEIN SORTING 54"/>
    <property type="match status" value="1"/>
</dbReference>
<gene>
    <name evidence="10" type="ORF">ABEB36_009090</name>
</gene>